<dbReference type="Pfam" id="PF00480">
    <property type="entry name" value="ROK"/>
    <property type="match status" value="1"/>
</dbReference>
<dbReference type="RefSeq" id="WP_203900455.1">
    <property type="nucleotide sequence ID" value="NZ_BOPF01000013.1"/>
</dbReference>
<name>A0A8J3YN40_9ACTN</name>
<dbReference type="PANTHER" id="PTHR18964:SF146">
    <property type="entry name" value="POLYPHOSPHATE GLUCOKINASE"/>
    <property type="match status" value="1"/>
</dbReference>
<evidence type="ECO:0000313" key="3">
    <source>
        <dbReference type="Proteomes" id="UP000619260"/>
    </source>
</evidence>
<dbReference type="AlphaFoldDB" id="A0A8J3YN40"/>
<reference evidence="2" key="1">
    <citation type="submission" date="2021-01" db="EMBL/GenBank/DDBJ databases">
        <title>Whole genome shotgun sequence of Virgisporangium aliadipatigenens NBRC 105644.</title>
        <authorList>
            <person name="Komaki H."/>
            <person name="Tamura T."/>
        </authorList>
    </citation>
    <scope>NUCLEOTIDE SEQUENCE</scope>
    <source>
        <strain evidence="2">NBRC 105644</strain>
    </source>
</reference>
<dbReference type="SUPFAM" id="SSF53067">
    <property type="entry name" value="Actin-like ATPase domain"/>
    <property type="match status" value="1"/>
</dbReference>
<protein>
    <submittedName>
        <fullName evidence="2">Polyphosphate glucokinase</fullName>
    </submittedName>
</protein>
<comment type="caution">
    <text evidence="2">The sequence shown here is derived from an EMBL/GenBank/DDBJ whole genome shotgun (WGS) entry which is preliminary data.</text>
</comment>
<evidence type="ECO:0000313" key="2">
    <source>
        <dbReference type="EMBL" id="GIJ46925.1"/>
    </source>
</evidence>
<organism evidence="2 3">
    <name type="scientific">Virgisporangium aliadipatigenens</name>
    <dbReference type="NCBI Taxonomy" id="741659"/>
    <lineage>
        <taxon>Bacteria</taxon>
        <taxon>Bacillati</taxon>
        <taxon>Actinomycetota</taxon>
        <taxon>Actinomycetes</taxon>
        <taxon>Micromonosporales</taxon>
        <taxon>Micromonosporaceae</taxon>
        <taxon>Virgisporangium</taxon>
    </lineage>
</organism>
<dbReference type="InterPro" id="IPR000600">
    <property type="entry name" value="ROK"/>
</dbReference>
<gene>
    <name evidence="2" type="ORF">Val02_38110</name>
</gene>
<comment type="similarity">
    <text evidence="1">Belongs to the ROK (NagC/XylR) family.</text>
</comment>
<dbReference type="EMBL" id="BOPF01000013">
    <property type="protein sequence ID" value="GIJ46925.1"/>
    <property type="molecule type" value="Genomic_DNA"/>
</dbReference>
<accession>A0A8J3YN40</accession>
<proteinExistence type="inferred from homology"/>
<dbReference type="CDD" id="cd24058">
    <property type="entry name" value="ASKHA_NBD_ROK_PPGK"/>
    <property type="match status" value="1"/>
</dbReference>
<dbReference type="InterPro" id="IPR043129">
    <property type="entry name" value="ATPase_NBD"/>
</dbReference>
<dbReference type="PANTHER" id="PTHR18964">
    <property type="entry name" value="ROK (REPRESSOR, ORF, KINASE) FAMILY"/>
    <property type="match status" value="1"/>
</dbReference>
<sequence length="244" mass="25571">MAVFGIDIGGSGIKGAPVDLTAGALADERHRVETPRPATVEHVLDAVKEVAGKYSGIDRVGVTFPGVVVDGVIRTAANMDPSWVDVHAADLFTGALDVPVKVVNDADAAGIAEIAFGAGRNQRGTVVLVTFGTGIGSALFRHGELIPNTEFGHVELHGADAELYASDRIRKAEELDWTAFAKRVTDYLSHIELLLRPDLLIIGGGVSKKAQEFLPLVKVRTPVVPALLQNHAGIIGAGYLAGAS</sequence>
<dbReference type="Gene3D" id="3.30.420.40">
    <property type="match status" value="2"/>
</dbReference>
<dbReference type="Proteomes" id="UP000619260">
    <property type="component" value="Unassembled WGS sequence"/>
</dbReference>
<evidence type="ECO:0000256" key="1">
    <source>
        <dbReference type="ARBA" id="ARBA00006479"/>
    </source>
</evidence>
<dbReference type="NCBIfam" id="NF045942">
    <property type="entry name" value="PolPhglucPhase"/>
    <property type="match status" value="1"/>
</dbReference>
<keyword evidence="3" id="KW-1185">Reference proteome</keyword>